<dbReference type="PROSITE" id="PS50113">
    <property type="entry name" value="PAC"/>
    <property type="match status" value="1"/>
</dbReference>
<dbReference type="Pfam" id="PF00563">
    <property type="entry name" value="EAL"/>
    <property type="match status" value="1"/>
</dbReference>
<dbReference type="Gene3D" id="3.20.20.450">
    <property type="entry name" value="EAL domain"/>
    <property type="match status" value="1"/>
</dbReference>
<evidence type="ECO:0000313" key="6">
    <source>
        <dbReference type="Proteomes" id="UP001183535"/>
    </source>
</evidence>
<dbReference type="SMART" id="SM00052">
    <property type="entry name" value="EAL"/>
    <property type="match status" value="1"/>
</dbReference>
<dbReference type="Gene3D" id="3.30.70.270">
    <property type="match status" value="1"/>
</dbReference>
<dbReference type="PROSITE" id="PS50112">
    <property type="entry name" value="PAS"/>
    <property type="match status" value="1"/>
</dbReference>
<dbReference type="InterPro" id="IPR001610">
    <property type="entry name" value="PAC"/>
</dbReference>
<dbReference type="NCBIfam" id="TIGR00229">
    <property type="entry name" value="sensory_box"/>
    <property type="match status" value="1"/>
</dbReference>
<evidence type="ECO:0000259" key="4">
    <source>
        <dbReference type="PROSITE" id="PS50887"/>
    </source>
</evidence>
<protein>
    <submittedName>
        <fullName evidence="5">EAL domain-containing protein</fullName>
    </submittedName>
</protein>
<dbReference type="Pfam" id="PF08448">
    <property type="entry name" value="PAS_4"/>
    <property type="match status" value="1"/>
</dbReference>
<dbReference type="CDD" id="cd01949">
    <property type="entry name" value="GGDEF"/>
    <property type="match status" value="1"/>
</dbReference>
<keyword evidence="6" id="KW-1185">Reference proteome</keyword>
<dbReference type="InterPro" id="IPR035965">
    <property type="entry name" value="PAS-like_dom_sf"/>
</dbReference>
<sequence length="711" mass="77776">MIAEPDGPEDRLRRFATIWSRAVYPVTSTSLTRPEFEDVLLPLARRLSDALHTRALDADEGRAVGAALVGAHCTDPDALSRTLDCVDAYLVLYCGRDGDPQDLRVRASRLQHAMAAGFAQALRERTLAEQEAISAAALKAQGVVAEALHASEARFRAVFEGAAIGIGIADLDGNILQTNNALMRMFGLTEQAIRGRRVTEWTHAEDAPQTWALYDELVRGEREHYHVEKAFSRTDGTVLWTNLTVSLLRDADGTPQYQLALMEDTTERRLLNLRLRYEATHDALTGLPNRTFFFERLEKALGAGEGQRFGLCYLDLDGFKTVNDSLGHAAGDRLLVEVADRLQACATAPGEMVARLGGDEFVALTTGPDTEHEVDELASRIMNAMVAPISVDGRELTVRGSIGIVEGPAGERSPAEVLRSADITMYRAKSAGGNRFELADPEADARAITRHGLTTALPTALDRGEFFIEYQPLVHLGDGSVRGAEALVRWLHPQHGVLGPDRFIPLAEHTGLIVPLGRWVLEQSVRQAREWRERYAQAGPLRINVNLSPCQLTHPRLVQDTVEILERAGVDPDALCLEVTESALIGADDDLLKPLRRLAEMGVDIALDDFGTGYSNLANLRRLPVSVLKLDRSFTQGMQQYPADPVDLKIVEGIVSLAHSLDLAVTVEGVETGAQAEQLRILGCDTAQGWYYARPGPPERLHDLALVDATG</sequence>
<dbReference type="PANTHER" id="PTHR44757">
    <property type="entry name" value="DIGUANYLATE CYCLASE DGCP"/>
    <property type="match status" value="1"/>
</dbReference>
<dbReference type="InterPro" id="IPR035919">
    <property type="entry name" value="EAL_sf"/>
</dbReference>
<dbReference type="SUPFAM" id="SSF55073">
    <property type="entry name" value="Nucleotide cyclase"/>
    <property type="match status" value="1"/>
</dbReference>
<name>A0ABD5EI21_9ACTN</name>
<dbReference type="InterPro" id="IPR000014">
    <property type="entry name" value="PAS"/>
</dbReference>
<dbReference type="PROSITE" id="PS50883">
    <property type="entry name" value="EAL"/>
    <property type="match status" value="1"/>
</dbReference>
<evidence type="ECO:0000259" key="2">
    <source>
        <dbReference type="PROSITE" id="PS50113"/>
    </source>
</evidence>
<dbReference type="SMART" id="SM00267">
    <property type="entry name" value="GGDEF"/>
    <property type="match status" value="1"/>
</dbReference>
<feature type="domain" description="PAC" evidence="2">
    <location>
        <begin position="225"/>
        <end position="277"/>
    </location>
</feature>
<dbReference type="NCBIfam" id="TIGR00254">
    <property type="entry name" value="GGDEF"/>
    <property type="match status" value="1"/>
</dbReference>
<dbReference type="InterPro" id="IPR052155">
    <property type="entry name" value="Biofilm_reg_signaling"/>
</dbReference>
<feature type="domain" description="GGDEF" evidence="4">
    <location>
        <begin position="307"/>
        <end position="441"/>
    </location>
</feature>
<reference evidence="6" key="1">
    <citation type="submission" date="2023-07" db="EMBL/GenBank/DDBJ databases">
        <title>30 novel species of actinomycetes from the DSMZ collection.</title>
        <authorList>
            <person name="Nouioui I."/>
        </authorList>
    </citation>
    <scope>NUCLEOTIDE SEQUENCE [LARGE SCALE GENOMIC DNA]</scope>
    <source>
        <strain evidence="6">DSM 41981</strain>
    </source>
</reference>
<dbReference type="RefSeq" id="WP_093834115.1">
    <property type="nucleotide sequence ID" value="NZ_JAVRES010000001.1"/>
</dbReference>
<dbReference type="EMBL" id="JAVRES010000001">
    <property type="protein sequence ID" value="MDT0433505.1"/>
    <property type="molecule type" value="Genomic_DNA"/>
</dbReference>
<dbReference type="SUPFAM" id="SSF55785">
    <property type="entry name" value="PYP-like sensor domain (PAS domain)"/>
    <property type="match status" value="1"/>
</dbReference>
<dbReference type="Gene3D" id="3.30.450.20">
    <property type="entry name" value="PAS domain"/>
    <property type="match status" value="1"/>
</dbReference>
<dbReference type="AlphaFoldDB" id="A0ABD5EI21"/>
<dbReference type="PROSITE" id="PS50887">
    <property type="entry name" value="GGDEF"/>
    <property type="match status" value="1"/>
</dbReference>
<dbReference type="InterPro" id="IPR001633">
    <property type="entry name" value="EAL_dom"/>
</dbReference>
<feature type="domain" description="EAL" evidence="3">
    <location>
        <begin position="450"/>
        <end position="709"/>
    </location>
</feature>
<evidence type="ECO:0000259" key="1">
    <source>
        <dbReference type="PROSITE" id="PS50112"/>
    </source>
</evidence>
<dbReference type="InterPro" id="IPR043128">
    <property type="entry name" value="Rev_trsase/Diguanyl_cyclase"/>
</dbReference>
<dbReference type="InterPro" id="IPR029787">
    <property type="entry name" value="Nucleotide_cyclase"/>
</dbReference>
<gene>
    <name evidence="5" type="ORF">RM877_02290</name>
</gene>
<feature type="domain" description="PAS" evidence="1">
    <location>
        <begin position="151"/>
        <end position="221"/>
    </location>
</feature>
<dbReference type="SUPFAM" id="SSF141868">
    <property type="entry name" value="EAL domain-like"/>
    <property type="match status" value="1"/>
</dbReference>
<dbReference type="InterPro" id="IPR013656">
    <property type="entry name" value="PAS_4"/>
</dbReference>
<organism evidence="5 6">
    <name type="scientific">Streptomyces doudnae</name>
    <dbReference type="NCBI Taxonomy" id="3075536"/>
    <lineage>
        <taxon>Bacteria</taxon>
        <taxon>Bacillati</taxon>
        <taxon>Actinomycetota</taxon>
        <taxon>Actinomycetes</taxon>
        <taxon>Kitasatosporales</taxon>
        <taxon>Streptomycetaceae</taxon>
        <taxon>Streptomyces</taxon>
    </lineage>
</organism>
<dbReference type="SMART" id="SM00086">
    <property type="entry name" value="PAC"/>
    <property type="match status" value="1"/>
</dbReference>
<evidence type="ECO:0000259" key="3">
    <source>
        <dbReference type="PROSITE" id="PS50883"/>
    </source>
</evidence>
<dbReference type="Proteomes" id="UP001183535">
    <property type="component" value="Unassembled WGS sequence"/>
</dbReference>
<dbReference type="InterPro" id="IPR000700">
    <property type="entry name" value="PAS-assoc_C"/>
</dbReference>
<evidence type="ECO:0000313" key="5">
    <source>
        <dbReference type="EMBL" id="MDT0433505.1"/>
    </source>
</evidence>
<accession>A0ABD5EI21</accession>
<comment type="caution">
    <text evidence="5">The sequence shown here is derived from an EMBL/GenBank/DDBJ whole genome shotgun (WGS) entry which is preliminary data.</text>
</comment>
<dbReference type="Pfam" id="PF00990">
    <property type="entry name" value="GGDEF"/>
    <property type="match status" value="1"/>
</dbReference>
<dbReference type="CDD" id="cd01948">
    <property type="entry name" value="EAL"/>
    <property type="match status" value="1"/>
</dbReference>
<dbReference type="CDD" id="cd00130">
    <property type="entry name" value="PAS"/>
    <property type="match status" value="1"/>
</dbReference>
<dbReference type="SMART" id="SM00091">
    <property type="entry name" value="PAS"/>
    <property type="match status" value="1"/>
</dbReference>
<proteinExistence type="predicted"/>
<dbReference type="InterPro" id="IPR000160">
    <property type="entry name" value="GGDEF_dom"/>
</dbReference>
<dbReference type="PANTHER" id="PTHR44757:SF2">
    <property type="entry name" value="BIOFILM ARCHITECTURE MAINTENANCE PROTEIN MBAA"/>
    <property type="match status" value="1"/>
</dbReference>